<evidence type="ECO:0000256" key="4">
    <source>
        <dbReference type="ARBA" id="ARBA00022759"/>
    </source>
</evidence>
<accession>A0A9Q3F7R4</accession>
<dbReference type="GO" id="GO:0015074">
    <property type="term" value="P:DNA integration"/>
    <property type="evidence" value="ECO:0007669"/>
    <property type="project" value="UniProtKB-KW"/>
</dbReference>
<evidence type="ECO:0000256" key="5">
    <source>
        <dbReference type="ARBA" id="ARBA00022801"/>
    </source>
</evidence>
<feature type="domain" description="Retroviral polymerase SH3-like" evidence="12">
    <location>
        <begin position="49"/>
        <end position="110"/>
    </location>
</feature>
<dbReference type="InterPro" id="IPR039537">
    <property type="entry name" value="Retrotran_Ty1/copia-like"/>
</dbReference>
<dbReference type="GO" id="GO:0003964">
    <property type="term" value="F:RNA-directed DNA polymerase activity"/>
    <property type="evidence" value="ECO:0007669"/>
    <property type="project" value="UniProtKB-KW"/>
</dbReference>
<dbReference type="Pfam" id="PF25597">
    <property type="entry name" value="SH3_retrovirus"/>
    <property type="match status" value="1"/>
</dbReference>
<dbReference type="Proteomes" id="UP000765509">
    <property type="component" value="Unassembled WGS sequence"/>
</dbReference>
<dbReference type="EMBL" id="AVOT02041016">
    <property type="protein sequence ID" value="MBW0536280.1"/>
    <property type="molecule type" value="Genomic_DNA"/>
</dbReference>
<evidence type="ECO:0000256" key="11">
    <source>
        <dbReference type="SAM" id="MobiDB-lite"/>
    </source>
</evidence>
<name>A0A9Q3F7R4_9BASI</name>
<dbReference type="AlphaFoldDB" id="A0A9Q3F7R4"/>
<dbReference type="PANTHER" id="PTHR42648:SF11">
    <property type="entry name" value="TRANSPOSON TY4-P GAG-POL POLYPROTEIN"/>
    <property type="match status" value="1"/>
</dbReference>
<keyword evidence="9" id="KW-0239">DNA-directed DNA polymerase</keyword>
<evidence type="ECO:0000256" key="3">
    <source>
        <dbReference type="ARBA" id="ARBA00022723"/>
    </source>
</evidence>
<keyword evidence="4" id="KW-0255">Endonuclease</keyword>
<keyword evidence="10" id="KW-0233">DNA recombination</keyword>
<keyword evidence="3" id="KW-0479">Metal-binding</keyword>
<evidence type="ECO:0000256" key="7">
    <source>
        <dbReference type="ARBA" id="ARBA00022908"/>
    </source>
</evidence>
<organism evidence="13 14">
    <name type="scientific">Austropuccinia psidii MF-1</name>
    <dbReference type="NCBI Taxonomy" id="1389203"/>
    <lineage>
        <taxon>Eukaryota</taxon>
        <taxon>Fungi</taxon>
        <taxon>Dikarya</taxon>
        <taxon>Basidiomycota</taxon>
        <taxon>Pucciniomycotina</taxon>
        <taxon>Pucciniomycetes</taxon>
        <taxon>Pucciniales</taxon>
        <taxon>Sphaerophragmiaceae</taxon>
        <taxon>Austropuccinia</taxon>
    </lineage>
</organism>
<keyword evidence="8" id="KW-0695">RNA-directed DNA polymerase</keyword>
<keyword evidence="7" id="KW-0229">DNA integration</keyword>
<comment type="caution">
    <text evidence="13">The sequence shown here is derived from an EMBL/GenBank/DDBJ whole genome shotgun (WGS) entry which is preliminary data.</text>
</comment>
<evidence type="ECO:0000256" key="10">
    <source>
        <dbReference type="ARBA" id="ARBA00023172"/>
    </source>
</evidence>
<evidence type="ECO:0000259" key="12">
    <source>
        <dbReference type="Pfam" id="PF25597"/>
    </source>
</evidence>
<dbReference type="InterPro" id="IPR057670">
    <property type="entry name" value="SH3_retrovirus"/>
</dbReference>
<dbReference type="GO" id="GO:0046872">
    <property type="term" value="F:metal ion binding"/>
    <property type="evidence" value="ECO:0007669"/>
    <property type="project" value="UniProtKB-KW"/>
</dbReference>
<reference evidence="13" key="1">
    <citation type="submission" date="2021-03" db="EMBL/GenBank/DDBJ databases">
        <title>Draft genome sequence of rust myrtle Austropuccinia psidii MF-1, a brazilian biotype.</title>
        <authorList>
            <person name="Quecine M.C."/>
            <person name="Pachon D.M.R."/>
            <person name="Bonatelli M.L."/>
            <person name="Correr F.H."/>
            <person name="Franceschini L.M."/>
            <person name="Leite T.F."/>
            <person name="Margarido G.R.A."/>
            <person name="Almeida C.A."/>
            <person name="Ferrarezi J.A."/>
            <person name="Labate C.A."/>
        </authorList>
    </citation>
    <scope>NUCLEOTIDE SEQUENCE</scope>
    <source>
        <strain evidence="13">MF-1</strain>
    </source>
</reference>
<evidence type="ECO:0000256" key="9">
    <source>
        <dbReference type="ARBA" id="ARBA00022932"/>
    </source>
</evidence>
<keyword evidence="5" id="KW-0378">Hydrolase</keyword>
<dbReference type="GO" id="GO:0016787">
    <property type="term" value="F:hydrolase activity"/>
    <property type="evidence" value="ECO:0007669"/>
    <property type="project" value="UniProtKB-KW"/>
</dbReference>
<keyword evidence="2" id="KW-0540">Nuclease</keyword>
<keyword evidence="1" id="KW-0548">Nucleotidyltransferase</keyword>
<dbReference type="PANTHER" id="PTHR42648">
    <property type="entry name" value="TRANSPOSASE, PUTATIVE-RELATED"/>
    <property type="match status" value="1"/>
</dbReference>
<feature type="region of interest" description="Disordered" evidence="11">
    <location>
        <begin position="128"/>
        <end position="147"/>
    </location>
</feature>
<evidence type="ECO:0000256" key="6">
    <source>
        <dbReference type="ARBA" id="ARBA00022842"/>
    </source>
</evidence>
<evidence type="ECO:0000313" key="14">
    <source>
        <dbReference type="Proteomes" id="UP000765509"/>
    </source>
</evidence>
<keyword evidence="14" id="KW-1185">Reference proteome</keyword>
<keyword evidence="6" id="KW-0460">Magnesium</keyword>
<dbReference type="GO" id="GO:0006310">
    <property type="term" value="P:DNA recombination"/>
    <property type="evidence" value="ECO:0007669"/>
    <property type="project" value="UniProtKB-KW"/>
</dbReference>
<sequence>MDASLWAEAANTAVYLENLTPSKNINFNTPFKKWSNREPSVRHLQLFGCLAIALKQKLDSKFDEAGSQGVFLGYGETHRSYRIMDSGTGNVIITHHVKYLPNEFPFLKSKSTPINHESFVLVPNQTNTLSSESSSTLQDQINDNTPL</sequence>
<evidence type="ECO:0000256" key="1">
    <source>
        <dbReference type="ARBA" id="ARBA00022695"/>
    </source>
</evidence>
<gene>
    <name evidence="13" type="ORF">O181_075995</name>
</gene>
<dbReference type="GO" id="GO:0003887">
    <property type="term" value="F:DNA-directed DNA polymerase activity"/>
    <property type="evidence" value="ECO:0007669"/>
    <property type="project" value="UniProtKB-KW"/>
</dbReference>
<feature type="compositionally biased region" description="Low complexity" evidence="11">
    <location>
        <begin position="128"/>
        <end position="138"/>
    </location>
</feature>
<evidence type="ECO:0000313" key="13">
    <source>
        <dbReference type="EMBL" id="MBW0536280.1"/>
    </source>
</evidence>
<evidence type="ECO:0000256" key="8">
    <source>
        <dbReference type="ARBA" id="ARBA00022918"/>
    </source>
</evidence>
<evidence type="ECO:0000256" key="2">
    <source>
        <dbReference type="ARBA" id="ARBA00022722"/>
    </source>
</evidence>
<proteinExistence type="predicted"/>
<protein>
    <recommendedName>
        <fullName evidence="12">Retroviral polymerase SH3-like domain-containing protein</fullName>
    </recommendedName>
</protein>
<dbReference type="GO" id="GO:0004519">
    <property type="term" value="F:endonuclease activity"/>
    <property type="evidence" value="ECO:0007669"/>
    <property type="project" value="UniProtKB-KW"/>
</dbReference>
<dbReference type="OrthoDB" id="4095857at2759"/>
<keyword evidence="9" id="KW-0808">Transferase</keyword>